<evidence type="ECO:0000313" key="4">
    <source>
        <dbReference type="RefSeq" id="XP_026736599.1"/>
    </source>
</evidence>
<keyword evidence="3" id="KW-1185">Reference proteome</keyword>
<feature type="region of interest" description="Disordered" evidence="1">
    <location>
        <begin position="1256"/>
        <end position="1282"/>
    </location>
</feature>
<reference evidence="4" key="1">
    <citation type="submission" date="2025-08" db="UniProtKB">
        <authorList>
            <consortium name="RefSeq"/>
        </authorList>
    </citation>
    <scope>IDENTIFICATION</scope>
</reference>
<evidence type="ECO:0000256" key="1">
    <source>
        <dbReference type="SAM" id="MobiDB-lite"/>
    </source>
</evidence>
<feature type="compositionally biased region" description="Polar residues" evidence="1">
    <location>
        <begin position="1270"/>
        <end position="1282"/>
    </location>
</feature>
<feature type="region of interest" description="Disordered" evidence="1">
    <location>
        <begin position="387"/>
        <end position="408"/>
    </location>
</feature>
<name>A0A7E5W7J4_TRINI</name>
<organism evidence="3 4">
    <name type="scientific">Trichoplusia ni</name>
    <name type="common">Cabbage looper</name>
    <dbReference type="NCBI Taxonomy" id="7111"/>
    <lineage>
        <taxon>Eukaryota</taxon>
        <taxon>Metazoa</taxon>
        <taxon>Ecdysozoa</taxon>
        <taxon>Arthropoda</taxon>
        <taxon>Hexapoda</taxon>
        <taxon>Insecta</taxon>
        <taxon>Pterygota</taxon>
        <taxon>Neoptera</taxon>
        <taxon>Endopterygota</taxon>
        <taxon>Lepidoptera</taxon>
        <taxon>Glossata</taxon>
        <taxon>Ditrysia</taxon>
        <taxon>Noctuoidea</taxon>
        <taxon>Noctuidae</taxon>
        <taxon>Plusiinae</taxon>
        <taxon>Trichoplusia</taxon>
    </lineage>
</organism>
<feature type="transmembrane region" description="Helical" evidence="2">
    <location>
        <begin position="115"/>
        <end position="137"/>
    </location>
</feature>
<dbReference type="GeneID" id="113500123"/>
<dbReference type="InParanoid" id="A0A7E5W7J4"/>
<feature type="region of interest" description="Disordered" evidence="1">
    <location>
        <begin position="342"/>
        <end position="370"/>
    </location>
</feature>
<dbReference type="RefSeq" id="XP_026736599.1">
    <property type="nucleotide sequence ID" value="XM_026880798.1"/>
</dbReference>
<feature type="compositionally biased region" description="Basic and acidic residues" evidence="1">
    <location>
        <begin position="399"/>
        <end position="408"/>
    </location>
</feature>
<feature type="compositionally biased region" description="Basic and acidic residues" evidence="1">
    <location>
        <begin position="597"/>
        <end position="612"/>
    </location>
</feature>
<evidence type="ECO:0000313" key="3">
    <source>
        <dbReference type="Proteomes" id="UP000322000"/>
    </source>
</evidence>
<evidence type="ECO:0000256" key="2">
    <source>
        <dbReference type="SAM" id="Phobius"/>
    </source>
</evidence>
<sequence>MMTKEKDDPEKRNLLLEHKEEKKRRQYSGSRTKTGRSGDSSCSEHRKRGHPYKSSSTEHRAEFKLRQTQSVHNQSEKRDSWWFWQKESPKKNTEDTCSCVSCALPRLKKIVNSEYACIGCLLFLFTVSIIVAFLVVFKNVPCLSGPSEKEVPCKHKIPDSERLKRKIEMLNVNRRRNDFLGLDEYRKNDKRGYDDELTGGIGFSGSSGIDFGPSFRELQSSLEDSDTMISGDAWASVMEADKAISDNQSSEKLREFYKKLVQTDAKIKSLKKINQEYLENVEPVLKVPERSKRSLKLNNRPRKYLLRRRRSAFNKNHKIDITKRQANETKLKLNNLEKKQANKTRMEPNNKTKRQVNTTRVNRNDPDEPTGFVIERKKILVRYKPEPAKKKKVPKCSHAPKDSHTHENQLKHPFYKNTQRLDELLDMFLNKNLPEIVSDPFGLDTLFSKEREKSNKCKHPKPHKNVNIIAKELLADQIPKPKPKVQKVKEEAKDEPMILKVLAPESSTQFEKEFAHHEAQMVGKEKQQIVTASPNDFEVLLSVSTIMNPDLKKTGKLPAVIGRLPNIRKLMQIEGDDEENLGYEDFKEVLKDDVENIDDTEKRTDRRKRTEEQQTAQQQQDKFPKYNPPGVHNPNWKGPMPLYPDELNSMLRHSALNSTKAGKTSTTVSNEVQPGLIERRGRDLSDVEYVEDYLNSKYDKLVEMAQAYSDYGVLDGKKETRHEKASDSTATEHRVKMSASPMKSGLFGRFRKDRPQHIQTGTTANVRKYRAISTSEIEEMTEQTGGIPNTFFYTPPRKTSEGIRFEIVPDMTTRGREDNLEVLKILQKHIRIGPTNTPTRIAPKPISPVHTTLISSYPDMEVIYSPKYTKPKSKVDPGRKLFKSDDGKENGLIFAFSKGKRNLLSTDYQKEEPDNVWDTSWDGSLERSKMAFEQFIRNFNVQKLNENREQALANYIESLRQKNIRIYSSVPPLINRNFTKTTNQFEARLSTLMPFDGFYDRDGYKEPSINETVVTINKSEMYKGQNRFEGLMVLTVEDPEIGTEHIDLKFDVPLIIDFNEDLLLNGNKSRSNFAFSTPYYNGLNLLNGTDFDAFTAPELDDLWDKKKRNKRYVDLQKTVLIANETANHKKPVKQSNESVNEYVTKKVQAQTENRADGDVNLSDFFNMISEWFKTLENVKEEPANDKPDQEVATTAELLFKVDNSTDEPNTTEITTTTPSTTSFQLYDTDVIENIGHRSRMLLSVENLNATEEIRTGDVNGTREKRAETAGNASEASSLPTPTTKLDAVSTTMSNDIKEKRQTTKEERKVKAIFKRNADDSNLIFWNDIYDDEYGIQADKFDNTVRDKHSVNENDFIKKSGRWVHDKIRKFAENLKMNPHTQDMEIKERLPRSVSSPGLITYPKYLYERISDRLTRRSTDDREDDDIENEQKLIFTSLTANMKDVCKKAARAVQLSRNIEVREDSKQGSIATSLMQQLVRLLTDLVDYQVQQKTCTKLPSDLQNFLEWLTVPKEEAQEAQTDALTYKTPYQEDDLIDELEIPSDERPNDQPPDYETIGFNEKLGSGDLRIHYLDVLHSVQDLLDHYEEMSDEEKSKMTGVKSYLESQMRYLNKQLSGYDLYSLFEKHQHQMRYKRDLTIKPRLTKRRRKRKPQKYVKNFGKKHTRTTASFDDAVPITDNKRKVIKEDKSINKLINRAFEEKVSKDVRRNLKDVYYKAVAEAKKYATAKNVHKKDDNTAFESTSVSAHT</sequence>
<dbReference type="KEGG" id="tnl:113500123"/>
<feature type="compositionally biased region" description="Basic and acidic residues" evidence="1">
    <location>
        <begin position="1"/>
        <end position="20"/>
    </location>
</feature>
<keyword evidence="2" id="KW-0472">Membrane</keyword>
<proteinExistence type="predicted"/>
<feature type="compositionally biased region" description="Basic and acidic residues" evidence="1">
    <location>
        <begin position="1256"/>
        <end position="1267"/>
    </location>
</feature>
<feature type="region of interest" description="Disordered" evidence="1">
    <location>
        <begin position="1"/>
        <end position="72"/>
    </location>
</feature>
<feature type="compositionally biased region" description="Basic and acidic residues" evidence="1">
    <location>
        <begin position="56"/>
        <end position="65"/>
    </location>
</feature>
<feature type="region of interest" description="Disordered" evidence="1">
    <location>
        <begin position="719"/>
        <end position="739"/>
    </location>
</feature>
<protein>
    <submittedName>
        <fullName evidence="4">Uncharacterized protein LOC113500123 isoform X1</fullName>
    </submittedName>
</protein>
<feature type="compositionally biased region" description="Basic and acidic residues" evidence="1">
    <location>
        <begin position="719"/>
        <end position="735"/>
    </location>
</feature>
<accession>A0A7E5W7J4</accession>
<feature type="region of interest" description="Disordered" evidence="1">
    <location>
        <begin position="597"/>
        <end position="639"/>
    </location>
</feature>
<keyword evidence="2" id="KW-0812">Transmembrane</keyword>
<dbReference type="OrthoDB" id="8035982at2759"/>
<dbReference type="Proteomes" id="UP000322000">
    <property type="component" value="Chromosome 13"/>
</dbReference>
<feature type="compositionally biased region" description="Polar residues" evidence="1">
    <location>
        <begin position="27"/>
        <end position="41"/>
    </location>
</feature>
<gene>
    <name evidence="4" type="primary">LOC113500123</name>
</gene>
<keyword evidence="2" id="KW-1133">Transmembrane helix</keyword>